<evidence type="ECO:0000313" key="3">
    <source>
        <dbReference type="Proteomes" id="UP000515317"/>
    </source>
</evidence>
<dbReference type="AlphaFoldDB" id="A0A6S6QX71"/>
<feature type="transmembrane region" description="Helical" evidence="1">
    <location>
        <begin position="12"/>
        <end position="34"/>
    </location>
</feature>
<dbReference type="KEGG" id="tso:IZ6_18830"/>
<feature type="transmembrane region" description="Helical" evidence="1">
    <location>
        <begin position="138"/>
        <end position="157"/>
    </location>
</feature>
<feature type="transmembrane region" description="Helical" evidence="1">
    <location>
        <begin position="110"/>
        <end position="129"/>
    </location>
</feature>
<dbReference type="EMBL" id="AP023361">
    <property type="protein sequence ID" value="BCJ91148.1"/>
    <property type="molecule type" value="Genomic_DNA"/>
</dbReference>
<accession>A0A6S6QX71</accession>
<dbReference type="RefSeq" id="WP_222874815.1">
    <property type="nucleotide sequence ID" value="NZ_AP023361.1"/>
</dbReference>
<feature type="transmembrane region" description="Helical" evidence="1">
    <location>
        <begin position="86"/>
        <end position="104"/>
    </location>
</feature>
<keyword evidence="1" id="KW-1133">Transmembrane helix</keyword>
<keyword evidence="1" id="KW-0812">Transmembrane</keyword>
<sequence>MLEKLTRLSGIAPILTLAALVVSVVYNMGALAIFDASLVSLLGPSDYIKATIVAMPVIVAYMYMAYYQSIGLTEEPTSGPKLKNALTFRFGYDVLWLSLMSLAAVYFIPAVYFIAAFFLLTTFIFAALVRNCVIRVKIFHVGIPIIGGVCLFLYGAVQTFKIVSLPPQYMVRTSHENLECKVPHMGSYGLICVRGDVQDFVVLEKATIISIQHIPKNKPPMDMRTLWQLMGAG</sequence>
<gene>
    <name evidence="2" type="ORF">IZ6_18830</name>
</gene>
<evidence type="ECO:0000313" key="2">
    <source>
        <dbReference type="EMBL" id="BCJ91148.1"/>
    </source>
</evidence>
<keyword evidence="3" id="KW-1185">Reference proteome</keyword>
<name>A0A6S6QX71_9HYPH</name>
<organism evidence="2 3">
    <name type="scientific">Terrihabitans soli</name>
    <dbReference type="NCBI Taxonomy" id="708113"/>
    <lineage>
        <taxon>Bacteria</taxon>
        <taxon>Pseudomonadati</taxon>
        <taxon>Pseudomonadota</taxon>
        <taxon>Alphaproteobacteria</taxon>
        <taxon>Hyphomicrobiales</taxon>
        <taxon>Terrihabitans</taxon>
    </lineage>
</organism>
<dbReference type="Proteomes" id="UP000515317">
    <property type="component" value="Chromosome"/>
</dbReference>
<feature type="transmembrane region" description="Helical" evidence="1">
    <location>
        <begin position="46"/>
        <end position="66"/>
    </location>
</feature>
<reference evidence="2 3" key="1">
    <citation type="submission" date="2020-08" db="EMBL/GenBank/DDBJ databases">
        <title>Genome sequence of Rhizobiales bacterium strain IZ6.</title>
        <authorList>
            <person name="Nakai R."/>
            <person name="Naganuma T."/>
        </authorList>
    </citation>
    <scope>NUCLEOTIDE SEQUENCE [LARGE SCALE GENOMIC DNA]</scope>
    <source>
        <strain evidence="2 3">IZ6</strain>
    </source>
</reference>
<keyword evidence="1" id="KW-0472">Membrane</keyword>
<protein>
    <submittedName>
        <fullName evidence="2">Uncharacterized protein</fullName>
    </submittedName>
</protein>
<evidence type="ECO:0000256" key="1">
    <source>
        <dbReference type="SAM" id="Phobius"/>
    </source>
</evidence>
<proteinExistence type="predicted"/>